<dbReference type="RefSeq" id="WP_251781052.1">
    <property type="nucleotide sequence ID" value="NZ_JAMKFE010000020.1"/>
</dbReference>
<evidence type="ECO:0000313" key="2">
    <source>
        <dbReference type="Proteomes" id="UP001165541"/>
    </source>
</evidence>
<reference evidence="1" key="1">
    <citation type="submission" date="2022-05" db="EMBL/GenBank/DDBJ databases">
        <title>Schlegelella sp. nov., isolated from mangrove soil.</title>
        <authorList>
            <person name="Liu Y."/>
            <person name="Ge X."/>
            <person name="Liu W."/>
        </authorList>
    </citation>
    <scope>NUCLEOTIDE SEQUENCE</scope>
    <source>
        <strain evidence="1">S2-27</strain>
    </source>
</reference>
<dbReference type="SUPFAM" id="SSF102462">
    <property type="entry name" value="Peptidyl-tRNA hydrolase II"/>
    <property type="match status" value="1"/>
</dbReference>
<evidence type="ECO:0000313" key="1">
    <source>
        <dbReference type="EMBL" id="MCM5682556.1"/>
    </source>
</evidence>
<protein>
    <submittedName>
        <fullName evidence="1">DUF2000 domain-containing protein</fullName>
    </submittedName>
</protein>
<comment type="caution">
    <text evidence="1">The sequence shown here is derived from an EMBL/GenBank/DDBJ whole genome shotgun (WGS) entry which is preliminary data.</text>
</comment>
<dbReference type="Pfam" id="PF09391">
    <property type="entry name" value="DUF2000"/>
    <property type="match status" value="1"/>
</dbReference>
<dbReference type="Gene3D" id="3.40.1490.10">
    <property type="entry name" value="Bit1"/>
    <property type="match status" value="1"/>
</dbReference>
<keyword evidence="2" id="KW-1185">Reference proteome</keyword>
<name>A0ABT0YUX4_9BURK</name>
<sequence length="136" mass="13988">MTRVAIVVDGTLPAGQGANVAACLAVGLGAGVPALAGQPLCDATGFGSLSSSPLPIAVLCGDAASFERLMLRLAQPRPADAHCVLFPRYAQAIHTAEEYRQRHAGSAHAREPMLGLALAGPSAWVRRLTGALPLLR</sequence>
<dbReference type="EMBL" id="JAMKFE010000020">
    <property type="protein sequence ID" value="MCM5682556.1"/>
    <property type="molecule type" value="Genomic_DNA"/>
</dbReference>
<dbReference type="Proteomes" id="UP001165541">
    <property type="component" value="Unassembled WGS sequence"/>
</dbReference>
<organism evidence="1 2">
    <name type="scientific">Caldimonas mangrovi</name>
    <dbReference type="NCBI Taxonomy" id="2944811"/>
    <lineage>
        <taxon>Bacteria</taxon>
        <taxon>Pseudomonadati</taxon>
        <taxon>Pseudomonadota</taxon>
        <taxon>Betaproteobacteria</taxon>
        <taxon>Burkholderiales</taxon>
        <taxon>Sphaerotilaceae</taxon>
        <taxon>Caldimonas</taxon>
    </lineage>
</organism>
<dbReference type="InterPro" id="IPR023476">
    <property type="entry name" value="Pep_tRNA_hydro_II_dom_sf"/>
</dbReference>
<accession>A0ABT0YUX4</accession>
<gene>
    <name evidence="1" type="ORF">M8A51_23750</name>
</gene>
<proteinExistence type="predicted"/>
<dbReference type="InterPro" id="IPR018988">
    <property type="entry name" value="DUF2000"/>
</dbReference>